<reference evidence="3 5" key="1">
    <citation type="submission" date="2008-03" db="EMBL/GenBank/DDBJ databases">
        <title>Annotation of Ixodes scapularis.</title>
        <authorList>
            <consortium name="Ixodes scapularis Genome Project Consortium"/>
            <person name="Caler E."/>
            <person name="Hannick L.I."/>
            <person name="Bidwell S."/>
            <person name="Joardar V."/>
            <person name="Thiagarajan M."/>
            <person name="Amedeo P."/>
            <person name="Galinsky K.J."/>
            <person name="Schobel S."/>
            <person name="Inman J."/>
            <person name="Hostetler J."/>
            <person name="Miller J."/>
            <person name="Hammond M."/>
            <person name="Megy K."/>
            <person name="Lawson D."/>
            <person name="Kodira C."/>
            <person name="Sutton G."/>
            <person name="Meyer J."/>
            <person name="Hill C.A."/>
            <person name="Birren B."/>
            <person name="Nene V."/>
            <person name="Collins F."/>
            <person name="Alarcon-Chaidez F."/>
            <person name="Wikel S."/>
            <person name="Strausberg R."/>
        </authorList>
    </citation>
    <scope>NUCLEOTIDE SEQUENCE [LARGE SCALE GENOMIC DNA]</scope>
    <source>
        <strain evidence="5">Wikel</strain>
        <strain evidence="3">Wikel colony</strain>
    </source>
</reference>
<sequence length="163" mass="18829">MWKIFFFFFVRNGKRAAVLAVCDEVPCSKGEEPLVRLYKPHTGLQVQHLSLAWLKSKFRKVTPDEAEPHWKEQYESSENTCSHVYWLGNCRAKTCEVGLRRRKYHVLSGSVLAIWAKVESVLGTFSKLQVVRFKTEDSLRITQQMLTAALKKMPGVRIVNMKV</sequence>
<feature type="domain" description="SBNO alpha/beta" evidence="2">
    <location>
        <begin position="10"/>
        <end position="100"/>
    </location>
</feature>
<protein>
    <submittedName>
        <fullName evidence="3 4">Sbno1 protein, putative</fullName>
    </submittedName>
</protein>
<dbReference type="GO" id="GO:0006355">
    <property type="term" value="P:regulation of DNA-templated transcription"/>
    <property type="evidence" value="ECO:0007669"/>
    <property type="project" value="InterPro"/>
</dbReference>
<dbReference type="PANTHER" id="PTHR12706:SF30">
    <property type="entry name" value="PROTEIN STRAWBERRY NOTCH-RELATED"/>
    <property type="match status" value="1"/>
</dbReference>
<proteinExistence type="predicted"/>
<dbReference type="PANTHER" id="PTHR12706">
    <property type="entry name" value="STRAWBERRY NOTCH-RELATED"/>
    <property type="match status" value="1"/>
</dbReference>
<dbReference type="Proteomes" id="UP000001555">
    <property type="component" value="Unassembled WGS sequence"/>
</dbReference>
<dbReference type="EMBL" id="DS850007">
    <property type="protein sequence ID" value="EEC13412.1"/>
    <property type="molecule type" value="Genomic_DNA"/>
</dbReference>
<feature type="signal peptide" evidence="1">
    <location>
        <begin position="1"/>
        <end position="16"/>
    </location>
</feature>
<evidence type="ECO:0000256" key="1">
    <source>
        <dbReference type="SAM" id="SignalP"/>
    </source>
</evidence>
<dbReference type="EnsemblMetazoa" id="ISCW008952-RA">
    <property type="protein sequence ID" value="ISCW008952-PA"/>
    <property type="gene ID" value="ISCW008952"/>
</dbReference>
<accession>B7Q3J0</accession>
<evidence type="ECO:0000259" key="2">
    <source>
        <dbReference type="Pfam" id="PF25373"/>
    </source>
</evidence>
<keyword evidence="1" id="KW-0732">Signal</keyword>
<dbReference type="InterPro" id="IPR057332">
    <property type="entry name" value="SBNO_a/b_dom"/>
</dbReference>
<gene>
    <name evidence="3" type="ORF">IscW_ISCW008952</name>
</gene>
<dbReference type="EMBL" id="ABJB010967983">
    <property type="status" value="NOT_ANNOTATED_CDS"/>
    <property type="molecule type" value="Genomic_DNA"/>
</dbReference>
<dbReference type="InterPro" id="IPR026741">
    <property type="entry name" value="SNO"/>
</dbReference>
<evidence type="ECO:0000313" key="3">
    <source>
        <dbReference type="EMBL" id="EEC13412.1"/>
    </source>
</evidence>
<dbReference type="EMBL" id="ABJB010210357">
    <property type="status" value="NOT_ANNOTATED_CDS"/>
    <property type="molecule type" value="Genomic_DNA"/>
</dbReference>
<dbReference type="InParanoid" id="B7Q3J0"/>
<dbReference type="VEuPathDB" id="VectorBase:ISCP_020246"/>
<dbReference type="VEuPathDB" id="VectorBase:ISCW008952"/>
<dbReference type="PaxDb" id="6945-B7Q3J0"/>
<dbReference type="EMBL" id="ABJB011079626">
    <property type="status" value="NOT_ANNOTATED_CDS"/>
    <property type="molecule type" value="Genomic_DNA"/>
</dbReference>
<dbReference type="VEuPathDB" id="VectorBase:ISCI008952"/>
<dbReference type="AlphaFoldDB" id="B7Q3J0"/>
<evidence type="ECO:0000313" key="4">
    <source>
        <dbReference type="EnsemblMetazoa" id="ISCW008952-PA"/>
    </source>
</evidence>
<dbReference type="OrthoDB" id="6515102at2759"/>
<dbReference type="HOGENOM" id="CLU_1628901_0_0_1"/>
<name>B7Q3J0_IXOSC</name>
<feature type="chain" id="PRO_5010826609" evidence="1">
    <location>
        <begin position="17"/>
        <end position="163"/>
    </location>
</feature>
<dbReference type="Pfam" id="PF25373">
    <property type="entry name" value="SBNO"/>
    <property type="match status" value="1"/>
</dbReference>
<evidence type="ECO:0000313" key="5">
    <source>
        <dbReference type="Proteomes" id="UP000001555"/>
    </source>
</evidence>
<keyword evidence="5" id="KW-1185">Reference proteome</keyword>
<reference evidence="4" key="2">
    <citation type="submission" date="2020-05" db="UniProtKB">
        <authorList>
            <consortium name="EnsemblMetazoa"/>
        </authorList>
    </citation>
    <scope>IDENTIFICATION</scope>
    <source>
        <strain evidence="4">wikel</strain>
    </source>
</reference>
<organism>
    <name type="scientific">Ixodes scapularis</name>
    <name type="common">Black-legged tick</name>
    <name type="synonym">Deer tick</name>
    <dbReference type="NCBI Taxonomy" id="6945"/>
    <lineage>
        <taxon>Eukaryota</taxon>
        <taxon>Metazoa</taxon>
        <taxon>Ecdysozoa</taxon>
        <taxon>Arthropoda</taxon>
        <taxon>Chelicerata</taxon>
        <taxon>Arachnida</taxon>
        <taxon>Acari</taxon>
        <taxon>Parasitiformes</taxon>
        <taxon>Ixodida</taxon>
        <taxon>Ixodoidea</taxon>
        <taxon>Ixodidae</taxon>
        <taxon>Ixodinae</taxon>
        <taxon>Ixodes</taxon>
    </lineage>
</organism>